<evidence type="ECO:0000256" key="1">
    <source>
        <dbReference type="SAM" id="SignalP"/>
    </source>
</evidence>
<name>G0EMD6_BRAIP</name>
<reference evidence="2 3" key="1">
    <citation type="journal article" date="2011" name="BMC Genomics">
        <title>Complete genome sequence of Brachyspira intermedia reveals unique genomic features in Brachyspira species and phage-mediated horizontal gene transfer.</title>
        <authorList>
            <person name="Hafstrom T."/>
            <person name="Jansson D.S."/>
            <person name="Segerman B."/>
        </authorList>
    </citation>
    <scope>NUCLEOTIDE SEQUENCE [LARGE SCALE GENOMIC DNA]</scope>
    <source>
        <strain evidence="3">ATCC 51140 / PWS/A</strain>
    </source>
</reference>
<keyword evidence="1" id="KW-0732">Signal</keyword>
<accession>G0EMD6</accession>
<dbReference type="OrthoDB" id="309678at2"/>
<gene>
    <name evidence="2" type="ordered locus">Bint_2301</name>
</gene>
<dbReference type="EMBL" id="CP002874">
    <property type="protein sequence ID" value="AEM22907.1"/>
    <property type="molecule type" value="Genomic_DNA"/>
</dbReference>
<dbReference type="AlphaFoldDB" id="G0EMD6"/>
<evidence type="ECO:0000313" key="3">
    <source>
        <dbReference type="Proteomes" id="UP000008522"/>
    </source>
</evidence>
<keyword evidence="3" id="KW-1185">Reference proteome</keyword>
<dbReference type="HOGENOM" id="CLU_1955400_0_0_12"/>
<protein>
    <recommendedName>
        <fullName evidence="4">Lipoprotein</fullName>
    </recommendedName>
</protein>
<proteinExistence type="predicted"/>
<evidence type="ECO:0000313" key="2">
    <source>
        <dbReference type="EMBL" id="AEM22907.1"/>
    </source>
</evidence>
<feature type="chain" id="PRO_5003398191" description="Lipoprotein" evidence="1">
    <location>
        <begin position="20"/>
        <end position="136"/>
    </location>
</feature>
<dbReference type="KEGG" id="bip:Bint_2301"/>
<organism evidence="2 3">
    <name type="scientific">Brachyspira intermedia (strain ATCC 51140 / PWS/A)</name>
    <name type="common">Serpulina intermedia</name>
    <dbReference type="NCBI Taxonomy" id="1045858"/>
    <lineage>
        <taxon>Bacteria</taxon>
        <taxon>Pseudomonadati</taxon>
        <taxon>Spirochaetota</taxon>
        <taxon>Spirochaetia</taxon>
        <taxon>Brachyspirales</taxon>
        <taxon>Brachyspiraceae</taxon>
        <taxon>Brachyspira</taxon>
    </lineage>
</organism>
<dbReference type="PATRIC" id="fig|1045858.4.peg.2304"/>
<evidence type="ECO:0008006" key="4">
    <source>
        <dbReference type="Google" id="ProtNLM"/>
    </source>
</evidence>
<sequence length="136" mass="15196">MIKKLFLFTLLVSSFLVISCSNKDTTGSTEEKPIGTGIDSIYVGTYEGTIYNPDPTTQSMTFTLTVNADGGGSLKRVSNPTVPNDINKVFFSTDIDKYSDTKYKFKDNIFQLDFNNDKTVYLTFEGTDPITLTWKP</sequence>
<dbReference type="GeneID" id="44971407"/>
<dbReference type="Proteomes" id="UP000008522">
    <property type="component" value="Chromosome"/>
</dbReference>
<dbReference type="RefSeq" id="WP_014488719.1">
    <property type="nucleotide sequence ID" value="NC_017243.1"/>
</dbReference>
<dbReference type="PROSITE" id="PS51257">
    <property type="entry name" value="PROKAR_LIPOPROTEIN"/>
    <property type="match status" value="1"/>
</dbReference>
<feature type="signal peptide" evidence="1">
    <location>
        <begin position="1"/>
        <end position="19"/>
    </location>
</feature>